<gene>
    <name evidence="1" type="ORF">Cgig2_004111</name>
</gene>
<dbReference type="AlphaFoldDB" id="A0A9Q1QPK2"/>
<proteinExistence type="predicted"/>
<keyword evidence="2" id="KW-1185">Reference proteome</keyword>
<dbReference type="Proteomes" id="UP001153076">
    <property type="component" value="Unassembled WGS sequence"/>
</dbReference>
<reference evidence="1" key="1">
    <citation type="submission" date="2022-04" db="EMBL/GenBank/DDBJ databases">
        <title>Carnegiea gigantea Genome sequencing and assembly v2.</title>
        <authorList>
            <person name="Copetti D."/>
            <person name="Sanderson M.J."/>
            <person name="Burquez A."/>
            <person name="Wojciechowski M.F."/>
        </authorList>
    </citation>
    <scope>NUCLEOTIDE SEQUENCE</scope>
    <source>
        <strain evidence="1">SGP5-SGP5p</strain>
        <tissue evidence="1">Aerial part</tissue>
    </source>
</reference>
<accession>A0A9Q1QPK2</accession>
<organism evidence="1 2">
    <name type="scientific">Carnegiea gigantea</name>
    <dbReference type="NCBI Taxonomy" id="171969"/>
    <lineage>
        <taxon>Eukaryota</taxon>
        <taxon>Viridiplantae</taxon>
        <taxon>Streptophyta</taxon>
        <taxon>Embryophyta</taxon>
        <taxon>Tracheophyta</taxon>
        <taxon>Spermatophyta</taxon>
        <taxon>Magnoliopsida</taxon>
        <taxon>eudicotyledons</taxon>
        <taxon>Gunneridae</taxon>
        <taxon>Pentapetalae</taxon>
        <taxon>Caryophyllales</taxon>
        <taxon>Cactineae</taxon>
        <taxon>Cactaceae</taxon>
        <taxon>Cactoideae</taxon>
        <taxon>Echinocereeae</taxon>
        <taxon>Carnegiea</taxon>
    </lineage>
</organism>
<name>A0A9Q1QPK2_9CARY</name>
<evidence type="ECO:0000313" key="1">
    <source>
        <dbReference type="EMBL" id="KAJ8449056.1"/>
    </source>
</evidence>
<sequence>MTASGTLLNSGAAVRATVRHRHSLALRRPTTILPLLSTRKNSNLSLMKPLRSSSFFNHPFKTPNPIFNSPSNPPPKIPFLSDWNKTLAALFALSLSLSSKIAQIITNSFINLKSFFLTLTPQQLQAIQFLQDNVLCTVAPPFCAAHKDRPIGYLNTPLTVVASVLVKWLDIYTGVLMVRIEGRVLLQFDSGQGLRGAGNQLTLNNNITRPLVHTCSLHVLPNPSESCEQCPEICPASSNTEQILSHNIPGIVDVNKVLTNTIKLGDSSTLV</sequence>
<dbReference type="EMBL" id="JAKOGI010000025">
    <property type="protein sequence ID" value="KAJ8449056.1"/>
    <property type="molecule type" value="Genomic_DNA"/>
</dbReference>
<comment type="caution">
    <text evidence="1">The sequence shown here is derived from an EMBL/GenBank/DDBJ whole genome shotgun (WGS) entry which is preliminary data.</text>
</comment>
<evidence type="ECO:0000313" key="2">
    <source>
        <dbReference type="Proteomes" id="UP001153076"/>
    </source>
</evidence>
<protein>
    <submittedName>
        <fullName evidence="1">Uncharacterized protein</fullName>
    </submittedName>
</protein>